<evidence type="ECO:0000313" key="2">
    <source>
        <dbReference type="Proteomes" id="UP000192468"/>
    </source>
</evidence>
<dbReference type="EMBL" id="FWXH01000002">
    <property type="protein sequence ID" value="SMC17022.1"/>
    <property type="molecule type" value="Genomic_DNA"/>
</dbReference>
<dbReference type="InterPro" id="IPR036388">
    <property type="entry name" value="WH-like_DNA-bd_sf"/>
</dbReference>
<dbReference type="Gene3D" id="1.10.10.10">
    <property type="entry name" value="Winged helix-like DNA-binding domain superfamily/Winged helix DNA-binding domain"/>
    <property type="match status" value="1"/>
</dbReference>
<accession>A0A1W1WZ67</accession>
<keyword evidence="2" id="KW-1185">Reference proteome</keyword>
<gene>
    <name evidence="1" type="ORF">SAMN02745134_00210</name>
</gene>
<dbReference type="Proteomes" id="UP000192468">
    <property type="component" value="Unassembled WGS sequence"/>
</dbReference>
<dbReference type="AlphaFoldDB" id="A0A1W1WZ67"/>
<proteinExistence type="predicted"/>
<evidence type="ECO:0000313" key="1">
    <source>
        <dbReference type="EMBL" id="SMC17022.1"/>
    </source>
</evidence>
<sequence length="98" mass="10659">MLMKILKKLAAGGLYSNKAMANELGVDEGMVEAMISQLQQMGYIVRDKMNGTSSCCAGGCDCSKEVKKSKHSCCDGNSNIEIEMWKLTDKGKVTLKKC</sequence>
<reference evidence="1 2" key="1">
    <citation type="submission" date="2017-04" db="EMBL/GenBank/DDBJ databases">
        <authorList>
            <person name="Afonso C.L."/>
            <person name="Miller P.J."/>
            <person name="Scott M.A."/>
            <person name="Spackman E."/>
            <person name="Goraichik I."/>
            <person name="Dimitrov K.M."/>
            <person name="Suarez D.L."/>
            <person name="Swayne D.E."/>
        </authorList>
    </citation>
    <scope>NUCLEOTIDE SEQUENCE [LARGE SCALE GENOMIC DNA]</scope>
    <source>
        <strain evidence="1 2">DSM 12555</strain>
    </source>
</reference>
<organism evidence="1 2">
    <name type="scientific">Clostridium acidisoli DSM 12555</name>
    <dbReference type="NCBI Taxonomy" id="1121291"/>
    <lineage>
        <taxon>Bacteria</taxon>
        <taxon>Bacillati</taxon>
        <taxon>Bacillota</taxon>
        <taxon>Clostridia</taxon>
        <taxon>Eubacteriales</taxon>
        <taxon>Clostridiaceae</taxon>
        <taxon>Clostridium</taxon>
    </lineage>
</organism>
<evidence type="ECO:0008006" key="3">
    <source>
        <dbReference type="Google" id="ProtNLM"/>
    </source>
</evidence>
<name>A0A1W1WZ67_9CLOT</name>
<dbReference type="InterPro" id="IPR036390">
    <property type="entry name" value="WH_DNA-bd_sf"/>
</dbReference>
<dbReference type="RefSeq" id="WP_084113423.1">
    <property type="nucleotide sequence ID" value="NZ_FWXH01000002.1"/>
</dbReference>
<dbReference type="OrthoDB" id="1914215at2"/>
<dbReference type="STRING" id="1121291.SAMN02745134_00210"/>
<protein>
    <recommendedName>
        <fullName evidence="3">FeoC like transcriptional regulator</fullName>
    </recommendedName>
</protein>
<dbReference type="SUPFAM" id="SSF46785">
    <property type="entry name" value="Winged helix' DNA-binding domain"/>
    <property type="match status" value="1"/>
</dbReference>